<comment type="caution">
    <text evidence="1">The sequence shown here is derived from an EMBL/GenBank/DDBJ whole genome shotgun (WGS) entry which is preliminary data.</text>
</comment>
<proteinExistence type="predicted"/>
<evidence type="ECO:0008006" key="2">
    <source>
        <dbReference type="Google" id="ProtNLM"/>
    </source>
</evidence>
<dbReference type="InterPro" id="IPR036388">
    <property type="entry name" value="WH-like_DNA-bd_sf"/>
</dbReference>
<name>X1S3D5_9ZZZZ</name>
<dbReference type="InterPro" id="IPR009057">
    <property type="entry name" value="Homeodomain-like_sf"/>
</dbReference>
<feature type="non-terminal residue" evidence="1">
    <location>
        <position position="304"/>
    </location>
</feature>
<accession>X1S3D5</accession>
<reference evidence="1" key="1">
    <citation type="journal article" date="2014" name="Front. Microbiol.">
        <title>High frequency of phylogenetically diverse reductive dehalogenase-homologous genes in deep subseafloor sedimentary metagenomes.</title>
        <authorList>
            <person name="Kawai M."/>
            <person name="Futagami T."/>
            <person name="Toyoda A."/>
            <person name="Takaki Y."/>
            <person name="Nishi S."/>
            <person name="Hori S."/>
            <person name="Arai W."/>
            <person name="Tsubouchi T."/>
            <person name="Morono Y."/>
            <person name="Uchiyama I."/>
            <person name="Ito T."/>
            <person name="Fujiyama A."/>
            <person name="Inagaki F."/>
            <person name="Takami H."/>
        </authorList>
    </citation>
    <scope>NUCLEOTIDE SEQUENCE</scope>
    <source>
        <strain evidence="1">Expedition CK06-06</strain>
    </source>
</reference>
<dbReference type="PANTHER" id="PTHR35004">
    <property type="entry name" value="TRANSPOSASE RV3428C-RELATED"/>
    <property type="match status" value="1"/>
</dbReference>
<protein>
    <recommendedName>
        <fullName evidence="2">Integrase catalytic domain-containing protein</fullName>
    </recommendedName>
</protein>
<sequence length="304" mass="35867">MIDPDKRKAIYCLHEEGMGIREISRRLRVNRNTVRAIIEQKGTVPDAPRKDKKQIDAELLRRLYAECNGWVQRIHEKLQEQEKIHVGYSTLTRMIRELDLGQPRKRRCDRVPDEPGAEMQHDTSPYTLKIGDKRLRVVGSLLYFRYSKIRYLKFSRSFNRFKMKCFFHEALTFWRYASRICIIDNTSLARRRGSGKNALIEPEMERFALQYGFRFVCHEIGHANRKAGNERSFYTVETNFFPGRTFESLEDMNRQAFEWATVRMAGRSVGKTRLLPSKAFEYEQQYLIQVPTYVPPPALSLDRA</sequence>
<gene>
    <name evidence="1" type="ORF">S12H4_17916</name>
</gene>
<dbReference type="SUPFAM" id="SSF46689">
    <property type="entry name" value="Homeodomain-like"/>
    <property type="match status" value="1"/>
</dbReference>
<dbReference type="AlphaFoldDB" id="X1S3D5"/>
<dbReference type="PANTHER" id="PTHR35004:SF7">
    <property type="entry name" value="INTEGRASE PROTEIN"/>
    <property type="match status" value="1"/>
</dbReference>
<organism evidence="1">
    <name type="scientific">marine sediment metagenome</name>
    <dbReference type="NCBI Taxonomy" id="412755"/>
    <lineage>
        <taxon>unclassified sequences</taxon>
        <taxon>metagenomes</taxon>
        <taxon>ecological metagenomes</taxon>
    </lineage>
</organism>
<dbReference type="Gene3D" id="1.10.10.10">
    <property type="entry name" value="Winged helix-like DNA-binding domain superfamily/Winged helix DNA-binding domain"/>
    <property type="match status" value="1"/>
</dbReference>
<dbReference type="EMBL" id="BARW01008804">
    <property type="protein sequence ID" value="GAI87403.1"/>
    <property type="molecule type" value="Genomic_DNA"/>
</dbReference>
<evidence type="ECO:0000313" key="1">
    <source>
        <dbReference type="EMBL" id="GAI87403.1"/>
    </source>
</evidence>